<organism evidence="1 2">
    <name type="scientific">Nonomuraea dietziae</name>
    <dbReference type="NCBI Taxonomy" id="65515"/>
    <lineage>
        <taxon>Bacteria</taxon>
        <taxon>Bacillati</taxon>
        <taxon>Actinomycetota</taxon>
        <taxon>Actinomycetes</taxon>
        <taxon>Streptosporangiales</taxon>
        <taxon>Streptosporangiaceae</taxon>
        <taxon>Nonomuraea</taxon>
    </lineage>
</organism>
<comment type="caution">
    <text evidence="1">The sequence shown here is derived from an EMBL/GenBank/DDBJ whole genome shotgun (WGS) entry which is preliminary data.</text>
</comment>
<reference evidence="1 2" key="1">
    <citation type="submission" date="2020-08" db="EMBL/GenBank/DDBJ databases">
        <title>Sequencing the genomes of 1000 actinobacteria strains.</title>
        <authorList>
            <person name="Klenk H.-P."/>
        </authorList>
    </citation>
    <scope>NUCLEOTIDE SEQUENCE [LARGE SCALE GENOMIC DNA]</scope>
    <source>
        <strain evidence="1 2">DSM 44320</strain>
    </source>
</reference>
<protein>
    <submittedName>
        <fullName evidence="1">Uncharacterized protein</fullName>
    </submittedName>
</protein>
<proteinExistence type="predicted"/>
<dbReference type="EMBL" id="JACIBV010000001">
    <property type="protein sequence ID" value="MBB3731545.1"/>
    <property type="molecule type" value="Genomic_DNA"/>
</dbReference>
<accession>A0A7W5VHH3</accession>
<evidence type="ECO:0000313" key="2">
    <source>
        <dbReference type="Proteomes" id="UP000579945"/>
    </source>
</evidence>
<dbReference type="AlphaFoldDB" id="A0A7W5VHH3"/>
<keyword evidence="2" id="KW-1185">Reference proteome</keyword>
<dbReference type="Proteomes" id="UP000579945">
    <property type="component" value="Unassembled WGS sequence"/>
</dbReference>
<name>A0A7W5VHH3_9ACTN</name>
<gene>
    <name evidence="1" type="ORF">FHR33_007405</name>
</gene>
<sequence length="66" mass="6992">MRGAFRRSSSTRPPSAPLTITVFGRTGALAFPRTPGRTAVPLLGAYAHTAIGRRRSLGSVLRVGDQ</sequence>
<dbReference type="GeneID" id="95393631"/>
<dbReference type="RefSeq" id="WP_183657691.1">
    <property type="nucleotide sequence ID" value="NZ_JACIBV010000001.1"/>
</dbReference>
<evidence type="ECO:0000313" key="1">
    <source>
        <dbReference type="EMBL" id="MBB3731545.1"/>
    </source>
</evidence>